<proteinExistence type="predicted"/>
<accession>A0A8S5QXF4</accession>
<feature type="region of interest" description="Disordered" evidence="1">
    <location>
        <begin position="191"/>
        <end position="217"/>
    </location>
</feature>
<sequence>MRTAIPNLRRLSASRKCWTMGLKMESARKWLNPNWSDDIILTIKCIPRRAKIMRKIAIAAGVAELLCVGSVAMAEPAQVDYESMTLEEVKALADEANAYYKEQTTTESEKAKEAKGLLSSALEEMYPGQTISGPLFGFDVKRERTVYTIDGSFTAKLEKQKTTHTVHAVFEDAEGLSFTELVVDGNTADAPERAEVEPTQMPEATAEPTAEPENKKGFNDYGELLDLTETDGICVLKYKITSSATKKMTVNQNYYTVVNFIKDGGGDQYDEIQYWAVADMQDGSESKVISFTVSKDLIEKIKAGTVLPTKMGDYVDELWLLPSLR</sequence>
<organism evidence="2">
    <name type="scientific">Siphoviridae sp. cttWj13</name>
    <dbReference type="NCBI Taxonomy" id="2826494"/>
    <lineage>
        <taxon>Viruses</taxon>
        <taxon>Duplodnaviria</taxon>
        <taxon>Heunggongvirae</taxon>
        <taxon>Uroviricota</taxon>
        <taxon>Caudoviricetes</taxon>
    </lineage>
</organism>
<protein>
    <submittedName>
        <fullName evidence="2">Uncharacterized protein</fullName>
    </submittedName>
</protein>
<name>A0A8S5QXF4_9CAUD</name>
<feature type="compositionally biased region" description="Low complexity" evidence="1">
    <location>
        <begin position="197"/>
        <end position="211"/>
    </location>
</feature>
<reference evidence="2" key="1">
    <citation type="journal article" date="2021" name="Proc. Natl. Acad. Sci. U.S.A.">
        <title>A Catalog of Tens of Thousands of Viruses from Human Metagenomes Reveals Hidden Associations with Chronic Diseases.</title>
        <authorList>
            <person name="Tisza M.J."/>
            <person name="Buck C.B."/>
        </authorList>
    </citation>
    <scope>NUCLEOTIDE SEQUENCE</scope>
    <source>
        <strain evidence="2">CttWj13</strain>
    </source>
</reference>
<evidence type="ECO:0000313" key="2">
    <source>
        <dbReference type="EMBL" id="DAE23959.1"/>
    </source>
</evidence>
<dbReference type="EMBL" id="BK015763">
    <property type="protein sequence ID" value="DAE23959.1"/>
    <property type="molecule type" value="Genomic_DNA"/>
</dbReference>
<evidence type="ECO:0000256" key="1">
    <source>
        <dbReference type="SAM" id="MobiDB-lite"/>
    </source>
</evidence>